<feature type="transmembrane region" description="Helical" evidence="1">
    <location>
        <begin position="103"/>
        <end position="126"/>
    </location>
</feature>
<dbReference type="OrthoDB" id="306184at2759"/>
<keyword evidence="1" id="KW-0472">Membrane</keyword>
<reference evidence="2" key="1">
    <citation type="submission" date="2021-01" db="EMBL/GenBank/DDBJ databases">
        <authorList>
            <consortium name="Genoscope - CEA"/>
            <person name="William W."/>
        </authorList>
    </citation>
    <scope>NUCLEOTIDE SEQUENCE</scope>
</reference>
<evidence type="ECO:0000313" key="3">
    <source>
        <dbReference type="Proteomes" id="UP000692954"/>
    </source>
</evidence>
<keyword evidence="3" id="KW-1185">Reference proteome</keyword>
<protein>
    <recommendedName>
        <fullName evidence="4">Transmembrane protein</fullName>
    </recommendedName>
</protein>
<evidence type="ECO:0000256" key="1">
    <source>
        <dbReference type="SAM" id="Phobius"/>
    </source>
</evidence>
<evidence type="ECO:0008006" key="4">
    <source>
        <dbReference type="Google" id="ProtNLM"/>
    </source>
</evidence>
<evidence type="ECO:0000313" key="2">
    <source>
        <dbReference type="EMBL" id="CAD8108333.1"/>
    </source>
</evidence>
<proteinExistence type="predicted"/>
<dbReference type="EMBL" id="CAJJDN010000091">
    <property type="protein sequence ID" value="CAD8108333.1"/>
    <property type="molecule type" value="Genomic_DNA"/>
</dbReference>
<keyword evidence="1" id="KW-0812">Transmembrane</keyword>
<keyword evidence="1" id="KW-1133">Transmembrane helix</keyword>
<dbReference type="AlphaFoldDB" id="A0A8S1Q0S4"/>
<accession>A0A8S1Q0S4</accession>
<gene>
    <name evidence="2" type="ORF">PSON_ATCC_30995.1.T0910016</name>
</gene>
<name>A0A8S1Q0S4_9CILI</name>
<dbReference type="Proteomes" id="UP000692954">
    <property type="component" value="Unassembled WGS sequence"/>
</dbReference>
<organism evidence="2 3">
    <name type="scientific">Paramecium sonneborni</name>
    <dbReference type="NCBI Taxonomy" id="65129"/>
    <lineage>
        <taxon>Eukaryota</taxon>
        <taxon>Sar</taxon>
        <taxon>Alveolata</taxon>
        <taxon>Ciliophora</taxon>
        <taxon>Intramacronucleata</taxon>
        <taxon>Oligohymenophorea</taxon>
        <taxon>Peniculida</taxon>
        <taxon>Parameciidae</taxon>
        <taxon>Paramecium</taxon>
    </lineage>
</organism>
<comment type="caution">
    <text evidence="2">The sequence shown here is derived from an EMBL/GenBank/DDBJ whole genome shotgun (WGS) entry which is preliminary data.</text>
</comment>
<sequence length="135" mass="16248">MDYTLSSLLAKSQNKQMQVIIINNNNQDKKYQLFQTQLNQFLKCQKLTERYEGCLMLNSAYLKKQNKSLQIKNKQTKNSSVKQQLSMPQQLHLKFIKQKQREFVQFLFICLTIISLIVIIVEYHYLNKQRRFYDC</sequence>